<dbReference type="Proteomes" id="UP001269968">
    <property type="component" value="Unassembled WGS sequence"/>
</dbReference>
<gene>
    <name evidence="1" type="ORF">SOV92_06495</name>
</gene>
<comment type="caution">
    <text evidence="1">The sequence shown here is derived from an EMBL/GenBank/DDBJ whole genome shotgun (WGS) entry which is preliminary data.</text>
</comment>
<protein>
    <submittedName>
        <fullName evidence="1">Uncharacterized protein</fullName>
    </submittedName>
</protein>
<organism evidence="1 2">
    <name type="scientific">Pectobacterium brasiliense</name>
    <dbReference type="NCBI Taxonomy" id="180957"/>
    <lineage>
        <taxon>Bacteria</taxon>
        <taxon>Pseudomonadati</taxon>
        <taxon>Pseudomonadota</taxon>
        <taxon>Gammaproteobacteria</taxon>
        <taxon>Enterobacterales</taxon>
        <taxon>Pectobacteriaceae</taxon>
        <taxon>Pectobacterium</taxon>
    </lineage>
</organism>
<evidence type="ECO:0000313" key="1">
    <source>
        <dbReference type="EMBL" id="MDY4377487.1"/>
    </source>
</evidence>
<dbReference type="RefSeq" id="WP_320713967.1">
    <property type="nucleotide sequence ID" value="NZ_JAXHOZ010000027.1"/>
</dbReference>
<accession>A0AAW9H8B7</accession>
<sequence length="38" mass="4623">MTFFWYGHLRYFSGRIWVIGQSRYCIIRMLFAGICKSD</sequence>
<name>A0AAW9H8B7_9GAMM</name>
<reference evidence="1" key="1">
    <citation type="submission" date="2023-11" db="EMBL/GenBank/DDBJ databases">
        <title>Comparative genomics revealed phylogeny of phytopathogenic Pectobacterium aroidearum based on whole-genome sequencing and function of putative horizontal acquire islands in P. aroidearum PccS1.</title>
        <authorList>
            <person name="Fan J."/>
            <person name="Yang L."/>
        </authorList>
    </citation>
    <scope>NUCLEOTIDE SEQUENCE</scope>
    <source>
        <strain evidence="1">NJAU140</strain>
    </source>
</reference>
<dbReference type="AlphaFoldDB" id="A0AAW9H8B7"/>
<evidence type="ECO:0000313" key="2">
    <source>
        <dbReference type="Proteomes" id="UP001269968"/>
    </source>
</evidence>
<dbReference type="EMBL" id="JAXHOZ010000027">
    <property type="protein sequence ID" value="MDY4377487.1"/>
    <property type="molecule type" value="Genomic_DNA"/>
</dbReference>
<proteinExistence type="predicted"/>